<gene>
    <name evidence="2" type="ORF">BJX67DRAFT_152787</name>
</gene>
<organism evidence="2 3">
    <name type="scientific">Aspergillus lucknowensis</name>
    <dbReference type="NCBI Taxonomy" id="176173"/>
    <lineage>
        <taxon>Eukaryota</taxon>
        <taxon>Fungi</taxon>
        <taxon>Dikarya</taxon>
        <taxon>Ascomycota</taxon>
        <taxon>Pezizomycotina</taxon>
        <taxon>Eurotiomycetes</taxon>
        <taxon>Eurotiomycetidae</taxon>
        <taxon>Eurotiales</taxon>
        <taxon>Aspergillaceae</taxon>
        <taxon>Aspergillus</taxon>
        <taxon>Aspergillus subgen. Nidulantes</taxon>
    </lineage>
</organism>
<dbReference type="GeneID" id="98139890"/>
<accession>A0ABR4LRL7</accession>
<name>A0ABR4LRL7_9EURO</name>
<evidence type="ECO:0000313" key="3">
    <source>
        <dbReference type="Proteomes" id="UP001610432"/>
    </source>
</evidence>
<evidence type="ECO:0000256" key="1">
    <source>
        <dbReference type="SAM" id="MobiDB-lite"/>
    </source>
</evidence>
<comment type="caution">
    <text evidence="2">The sequence shown here is derived from an EMBL/GenBank/DDBJ whole genome shotgun (WGS) entry which is preliminary data.</text>
</comment>
<dbReference type="EMBL" id="JBFXLQ010000028">
    <property type="protein sequence ID" value="KAL2866037.1"/>
    <property type="molecule type" value="Genomic_DNA"/>
</dbReference>
<sequence length="168" mass="18109">MSRVLLSSVGAIIGRSHFKSIPRQLLPQSQLPKAHPCPMLVLHTSPGQGHWVKGGLLIIPAIAVIGFPVRQCQTPVLLGPLILVVQGSNFGRHRLRLHKEAEEEVGRAGSRALAQPPSSPHHSCSDWMGSQLPANPRLVCLTQSELLRKVHHASVLGAGVDLPFPDLV</sequence>
<feature type="region of interest" description="Disordered" evidence="1">
    <location>
        <begin position="106"/>
        <end position="127"/>
    </location>
</feature>
<reference evidence="2 3" key="1">
    <citation type="submission" date="2024-07" db="EMBL/GenBank/DDBJ databases">
        <title>Section-level genome sequencing and comparative genomics of Aspergillus sections Usti and Cavernicolus.</title>
        <authorList>
            <consortium name="Lawrence Berkeley National Laboratory"/>
            <person name="Nybo J.L."/>
            <person name="Vesth T.C."/>
            <person name="Theobald S."/>
            <person name="Frisvad J.C."/>
            <person name="Larsen T.O."/>
            <person name="Kjaerboelling I."/>
            <person name="Rothschild-Mancinelli K."/>
            <person name="Lyhne E.K."/>
            <person name="Kogle M.E."/>
            <person name="Barry K."/>
            <person name="Clum A."/>
            <person name="Na H."/>
            <person name="Ledsgaard L."/>
            <person name="Lin J."/>
            <person name="Lipzen A."/>
            <person name="Kuo A."/>
            <person name="Riley R."/>
            <person name="Mondo S."/>
            <person name="Labutti K."/>
            <person name="Haridas S."/>
            <person name="Pangalinan J."/>
            <person name="Salamov A.A."/>
            <person name="Simmons B.A."/>
            <person name="Magnuson J.K."/>
            <person name="Chen J."/>
            <person name="Drula E."/>
            <person name="Henrissat B."/>
            <person name="Wiebenga A."/>
            <person name="Lubbers R.J."/>
            <person name="Gomes A.C."/>
            <person name="Macurrencykelacurrency M.R."/>
            <person name="Stajich J."/>
            <person name="Grigoriev I.V."/>
            <person name="Mortensen U.H."/>
            <person name="De Vries R.P."/>
            <person name="Baker S.E."/>
            <person name="Andersen M.R."/>
        </authorList>
    </citation>
    <scope>NUCLEOTIDE SEQUENCE [LARGE SCALE GENOMIC DNA]</scope>
    <source>
        <strain evidence="2 3">CBS 449.75</strain>
    </source>
</reference>
<protein>
    <submittedName>
        <fullName evidence="2">Uncharacterized protein</fullName>
    </submittedName>
</protein>
<keyword evidence="3" id="KW-1185">Reference proteome</keyword>
<dbReference type="Proteomes" id="UP001610432">
    <property type="component" value="Unassembled WGS sequence"/>
</dbReference>
<evidence type="ECO:0000313" key="2">
    <source>
        <dbReference type="EMBL" id="KAL2866037.1"/>
    </source>
</evidence>
<proteinExistence type="predicted"/>
<dbReference type="RefSeq" id="XP_070885016.1">
    <property type="nucleotide sequence ID" value="XM_071024818.1"/>
</dbReference>